<reference evidence="1" key="1">
    <citation type="journal article" date="2023" name="G3 (Bethesda)">
        <title>A reference genome for the long-term kleptoplast-retaining sea slug Elysia crispata morphotype clarki.</title>
        <authorList>
            <person name="Eastman K.E."/>
            <person name="Pendleton A.L."/>
            <person name="Shaikh M.A."/>
            <person name="Suttiyut T."/>
            <person name="Ogas R."/>
            <person name="Tomko P."/>
            <person name="Gavelis G."/>
            <person name="Widhalm J.R."/>
            <person name="Wisecaver J.H."/>
        </authorList>
    </citation>
    <scope>NUCLEOTIDE SEQUENCE</scope>
    <source>
        <strain evidence="1">ECLA1</strain>
    </source>
</reference>
<sequence>MVICPISLMKAISVGWLFPDQSDGGHQCRMVISLISLMEVMSSEGTELGPNERVFYSVDHTAPHTGRTRYCWLQQFDTSRNPTHG</sequence>
<keyword evidence="2" id="KW-1185">Reference proteome</keyword>
<dbReference type="AlphaFoldDB" id="A0AAE1B5N0"/>
<gene>
    <name evidence="1" type="ORF">RRG08_048557</name>
</gene>
<dbReference type="EMBL" id="JAWDGP010000534">
    <property type="protein sequence ID" value="KAK3799834.1"/>
    <property type="molecule type" value="Genomic_DNA"/>
</dbReference>
<accession>A0AAE1B5N0</accession>
<comment type="caution">
    <text evidence="1">The sequence shown here is derived from an EMBL/GenBank/DDBJ whole genome shotgun (WGS) entry which is preliminary data.</text>
</comment>
<organism evidence="1 2">
    <name type="scientific">Elysia crispata</name>
    <name type="common">lettuce slug</name>
    <dbReference type="NCBI Taxonomy" id="231223"/>
    <lineage>
        <taxon>Eukaryota</taxon>
        <taxon>Metazoa</taxon>
        <taxon>Spiralia</taxon>
        <taxon>Lophotrochozoa</taxon>
        <taxon>Mollusca</taxon>
        <taxon>Gastropoda</taxon>
        <taxon>Heterobranchia</taxon>
        <taxon>Euthyneura</taxon>
        <taxon>Panpulmonata</taxon>
        <taxon>Sacoglossa</taxon>
        <taxon>Placobranchoidea</taxon>
        <taxon>Plakobranchidae</taxon>
        <taxon>Elysia</taxon>
    </lineage>
</organism>
<evidence type="ECO:0000313" key="1">
    <source>
        <dbReference type="EMBL" id="KAK3799834.1"/>
    </source>
</evidence>
<proteinExistence type="predicted"/>
<protein>
    <submittedName>
        <fullName evidence="1">Uncharacterized protein</fullName>
    </submittedName>
</protein>
<name>A0AAE1B5N0_9GAST</name>
<evidence type="ECO:0000313" key="2">
    <source>
        <dbReference type="Proteomes" id="UP001283361"/>
    </source>
</evidence>
<dbReference type="Proteomes" id="UP001283361">
    <property type="component" value="Unassembled WGS sequence"/>
</dbReference>